<keyword evidence="3" id="KW-1185">Reference proteome</keyword>
<accession>A0ABW3E713</accession>
<dbReference type="InterPro" id="IPR006037">
    <property type="entry name" value="RCK_C"/>
</dbReference>
<name>A0ABW3E713_9ACTN</name>
<feature type="non-terminal residue" evidence="2">
    <location>
        <position position="1"/>
    </location>
</feature>
<protein>
    <submittedName>
        <fullName evidence="2">TrkA C-terminal domain-containing protein</fullName>
    </submittedName>
</protein>
<organism evidence="2 3">
    <name type="scientific">Streptosporangium algeriense</name>
    <dbReference type="NCBI Taxonomy" id="1682748"/>
    <lineage>
        <taxon>Bacteria</taxon>
        <taxon>Bacillati</taxon>
        <taxon>Actinomycetota</taxon>
        <taxon>Actinomycetes</taxon>
        <taxon>Streptosporangiales</taxon>
        <taxon>Streptosporangiaceae</taxon>
        <taxon>Streptosporangium</taxon>
    </lineage>
</organism>
<dbReference type="Proteomes" id="UP001597024">
    <property type="component" value="Unassembled WGS sequence"/>
</dbReference>
<sequence>ARVRTRTGASIVAVVRSGQVFASPGPGFTLDGGDVVVVVGSPESTSTVSEILAHG</sequence>
<dbReference type="Pfam" id="PF02080">
    <property type="entry name" value="TrkA_C"/>
    <property type="match status" value="1"/>
</dbReference>
<gene>
    <name evidence="2" type="ORF">ACFQ08_45855</name>
</gene>
<dbReference type="EMBL" id="JBHTHX010003603">
    <property type="protein sequence ID" value="MFD0891925.1"/>
    <property type="molecule type" value="Genomic_DNA"/>
</dbReference>
<dbReference type="Gene3D" id="3.30.70.1450">
    <property type="entry name" value="Regulator of K+ conductance, C-terminal domain"/>
    <property type="match status" value="1"/>
</dbReference>
<evidence type="ECO:0000259" key="1">
    <source>
        <dbReference type="PROSITE" id="PS51202"/>
    </source>
</evidence>
<proteinExistence type="predicted"/>
<dbReference type="InterPro" id="IPR036721">
    <property type="entry name" value="RCK_C_sf"/>
</dbReference>
<feature type="domain" description="RCK C-terminal" evidence="1">
    <location>
        <begin position="1"/>
        <end position="54"/>
    </location>
</feature>
<evidence type="ECO:0000313" key="3">
    <source>
        <dbReference type="Proteomes" id="UP001597024"/>
    </source>
</evidence>
<reference evidence="3" key="1">
    <citation type="journal article" date="2019" name="Int. J. Syst. Evol. Microbiol.">
        <title>The Global Catalogue of Microorganisms (GCM) 10K type strain sequencing project: providing services to taxonomists for standard genome sequencing and annotation.</title>
        <authorList>
            <consortium name="The Broad Institute Genomics Platform"/>
            <consortium name="The Broad Institute Genome Sequencing Center for Infectious Disease"/>
            <person name="Wu L."/>
            <person name="Ma J."/>
        </authorList>
    </citation>
    <scope>NUCLEOTIDE SEQUENCE [LARGE SCALE GENOMIC DNA]</scope>
    <source>
        <strain evidence="3">CCUG 62974</strain>
    </source>
</reference>
<comment type="caution">
    <text evidence="2">The sequence shown here is derived from an EMBL/GenBank/DDBJ whole genome shotgun (WGS) entry which is preliminary data.</text>
</comment>
<dbReference type="PROSITE" id="PS51202">
    <property type="entry name" value="RCK_C"/>
    <property type="match status" value="1"/>
</dbReference>
<evidence type="ECO:0000313" key="2">
    <source>
        <dbReference type="EMBL" id="MFD0891925.1"/>
    </source>
</evidence>
<dbReference type="SUPFAM" id="SSF116726">
    <property type="entry name" value="TrkA C-terminal domain-like"/>
    <property type="match status" value="1"/>
</dbReference>